<sequence>MSLSATPYIDNAVIVLKQCLCMEPQWLYLDVWAHVSGGAGALKLYWYDGGWQGACNVGNGTEAYNICSIPYASSAVALVLYHNGVEVDGIEIWGVGPRNATCSATPMIYVLNWTTTYQRSTAVLTLRSIMFNTIAAVFHSNNYTISKTLSIRGLNPCDDYVIKLVFHMAAPSPWKVEIVGNMSNAPATITVTTTKTSTITAAEVITSTAIKAVAETAIRP</sequence>
<proteinExistence type="predicted"/>
<evidence type="ECO:0000313" key="2">
    <source>
        <dbReference type="Proteomes" id="UP000257123"/>
    </source>
</evidence>
<dbReference type="AlphaFoldDB" id="A0A371QUU4"/>
<protein>
    <submittedName>
        <fullName evidence="1">Uncharacterized protein</fullName>
    </submittedName>
</protein>
<name>A0A371QUU4_9CREN</name>
<gene>
    <name evidence="1" type="ORF">CGL51_12650</name>
</gene>
<comment type="caution">
    <text evidence="1">The sequence shown here is derived from an EMBL/GenBank/DDBJ whole genome shotgun (WGS) entry which is preliminary data.</text>
</comment>
<reference evidence="1 2" key="1">
    <citation type="submission" date="2017-07" db="EMBL/GenBank/DDBJ databases">
        <title>Draft genome sequence of aerobic hyperthermophilic archaea, Pyrobaculum aerophilum YKB31 and YKB32.</title>
        <authorList>
            <person name="Mochizuki T."/>
            <person name="Berliner A.J."/>
            <person name="Yoshida-Takashima Y."/>
            <person name="Takaki Y."/>
            <person name="Nunoura T."/>
            <person name="Takai K."/>
        </authorList>
    </citation>
    <scope>NUCLEOTIDE SEQUENCE [LARGE SCALE GENOMIC DNA]</scope>
    <source>
        <strain evidence="1 2">YKB31</strain>
    </source>
</reference>
<dbReference type="EMBL" id="NMUE01000059">
    <property type="protein sequence ID" value="RFA93510.1"/>
    <property type="molecule type" value="Genomic_DNA"/>
</dbReference>
<evidence type="ECO:0000313" key="1">
    <source>
        <dbReference type="EMBL" id="RFA93510.1"/>
    </source>
</evidence>
<dbReference type="Proteomes" id="UP000257123">
    <property type="component" value="Unassembled WGS sequence"/>
</dbReference>
<dbReference type="RefSeq" id="WP_116421967.1">
    <property type="nucleotide sequence ID" value="NZ_NMUE01000059.1"/>
</dbReference>
<accession>A0A371QUU4</accession>
<organism evidence="1 2">
    <name type="scientific">Pyrobaculum aerophilum</name>
    <dbReference type="NCBI Taxonomy" id="13773"/>
    <lineage>
        <taxon>Archaea</taxon>
        <taxon>Thermoproteota</taxon>
        <taxon>Thermoprotei</taxon>
        <taxon>Thermoproteales</taxon>
        <taxon>Thermoproteaceae</taxon>
        <taxon>Pyrobaculum</taxon>
    </lineage>
</organism>